<dbReference type="AlphaFoldDB" id="A0A3A3YVV1"/>
<dbReference type="RefSeq" id="WP_119951072.1">
    <property type="nucleotide sequence ID" value="NZ_QZEZ01000006.1"/>
</dbReference>
<organism evidence="2 3">
    <name type="scientific">Vallicoccus soli</name>
    <dbReference type="NCBI Taxonomy" id="2339232"/>
    <lineage>
        <taxon>Bacteria</taxon>
        <taxon>Bacillati</taxon>
        <taxon>Actinomycetota</taxon>
        <taxon>Actinomycetes</taxon>
        <taxon>Motilibacterales</taxon>
        <taxon>Vallicoccaceae</taxon>
        <taxon>Vallicoccus</taxon>
    </lineage>
</organism>
<comment type="caution">
    <text evidence="2">The sequence shown here is derived from an EMBL/GenBank/DDBJ whole genome shotgun (WGS) entry which is preliminary data.</text>
</comment>
<name>A0A3A3YVV1_9ACTN</name>
<dbReference type="OrthoDB" id="8481871at2"/>
<evidence type="ECO:0000256" key="1">
    <source>
        <dbReference type="SAM" id="MobiDB-lite"/>
    </source>
</evidence>
<protein>
    <submittedName>
        <fullName evidence="2">Uncharacterized protein</fullName>
    </submittedName>
</protein>
<feature type="region of interest" description="Disordered" evidence="1">
    <location>
        <begin position="105"/>
        <end position="138"/>
    </location>
</feature>
<sequence>MTWDVYALRPPHGVRRLEDLPEGWLPPVVGDPGAVAARVREAAPHAEPGSGGWLALRGPDHDVDVALGKGVEVRDLTLYVNGGDGAVPVVLAVCRAVGVVPFDTETGDVLTEDSRPPGPPADDADDEPRGFWRRLVRR</sequence>
<accession>A0A3A3YVV1</accession>
<gene>
    <name evidence="2" type="ORF">D5H78_13930</name>
</gene>
<keyword evidence="3" id="KW-1185">Reference proteome</keyword>
<dbReference type="Proteomes" id="UP000265614">
    <property type="component" value="Unassembled WGS sequence"/>
</dbReference>
<reference evidence="2 3" key="1">
    <citation type="submission" date="2018-09" db="EMBL/GenBank/DDBJ databases">
        <title>YIM 75000 draft genome.</title>
        <authorList>
            <person name="Tang S."/>
            <person name="Feng Y."/>
        </authorList>
    </citation>
    <scope>NUCLEOTIDE SEQUENCE [LARGE SCALE GENOMIC DNA]</scope>
    <source>
        <strain evidence="2 3">YIM 75000</strain>
    </source>
</reference>
<proteinExistence type="predicted"/>
<evidence type="ECO:0000313" key="3">
    <source>
        <dbReference type="Proteomes" id="UP000265614"/>
    </source>
</evidence>
<dbReference type="EMBL" id="QZEZ01000006">
    <property type="protein sequence ID" value="RJK94889.1"/>
    <property type="molecule type" value="Genomic_DNA"/>
</dbReference>
<evidence type="ECO:0000313" key="2">
    <source>
        <dbReference type="EMBL" id="RJK94889.1"/>
    </source>
</evidence>